<comment type="caution">
    <text evidence="5">The sequence shown here is derived from an EMBL/GenBank/DDBJ whole genome shotgun (WGS) entry which is preliminary data.</text>
</comment>
<keyword evidence="2" id="KW-1133">Transmembrane helix</keyword>
<reference evidence="5" key="2">
    <citation type="submission" date="2020-11" db="EMBL/GenBank/DDBJ databases">
        <authorList>
            <person name="McCartney M.A."/>
            <person name="Auch B."/>
            <person name="Kono T."/>
            <person name="Mallez S."/>
            <person name="Becker A."/>
            <person name="Gohl D.M."/>
            <person name="Silverstein K.A.T."/>
            <person name="Koren S."/>
            <person name="Bechman K.B."/>
            <person name="Herman A."/>
            <person name="Abrahante J.E."/>
            <person name="Garbe J."/>
        </authorList>
    </citation>
    <scope>NUCLEOTIDE SEQUENCE</scope>
    <source>
        <strain evidence="5">Duluth1</strain>
        <tissue evidence="5">Whole animal</tissue>
    </source>
</reference>
<dbReference type="GO" id="GO:0005509">
    <property type="term" value="F:calcium ion binding"/>
    <property type="evidence" value="ECO:0007669"/>
    <property type="project" value="UniProtKB-UniRule"/>
</dbReference>
<dbReference type="PANTHER" id="PTHR24026:SF126">
    <property type="entry name" value="PROTOCADHERIN FAT 4"/>
    <property type="match status" value="1"/>
</dbReference>
<keyword evidence="2" id="KW-0472">Membrane</keyword>
<protein>
    <recommendedName>
        <fullName evidence="4">Cadherin domain-containing protein</fullName>
    </recommendedName>
</protein>
<name>A0A9D4E8Q7_DREPO</name>
<keyword evidence="6" id="KW-1185">Reference proteome</keyword>
<keyword evidence="1" id="KW-0812">Transmembrane</keyword>
<dbReference type="EMBL" id="JAIWYP010000009">
    <property type="protein sequence ID" value="KAH3774853.1"/>
    <property type="molecule type" value="Genomic_DNA"/>
</dbReference>
<gene>
    <name evidence="5" type="ORF">DPMN_176246</name>
</gene>
<dbReference type="InterPro" id="IPR015919">
    <property type="entry name" value="Cadherin-like_sf"/>
</dbReference>
<proteinExistence type="predicted"/>
<dbReference type="GO" id="GO:0007156">
    <property type="term" value="P:homophilic cell adhesion via plasma membrane adhesion molecules"/>
    <property type="evidence" value="ECO:0007669"/>
    <property type="project" value="InterPro"/>
</dbReference>
<evidence type="ECO:0000313" key="6">
    <source>
        <dbReference type="Proteomes" id="UP000828390"/>
    </source>
</evidence>
<evidence type="ECO:0000256" key="1">
    <source>
        <dbReference type="ARBA" id="ARBA00022692"/>
    </source>
</evidence>
<evidence type="ECO:0000256" key="2">
    <source>
        <dbReference type="ARBA" id="ARBA00022989"/>
    </source>
</evidence>
<sequence length="112" mass="11183">MINLPSQSGTALAVAGISATDPEGAAISYSIGCGSDSGYLTVDPTSGAVTMTAAFDLEVSAVNTHTLACTLTAADATGQSSGVPFNVIITDANDKLPVFNSASYPLYFTAGN</sequence>
<organism evidence="5 6">
    <name type="scientific">Dreissena polymorpha</name>
    <name type="common">Zebra mussel</name>
    <name type="synonym">Mytilus polymorpha</name>
    <dbReference type="NCBI Taxonomy" id="45954"/>
    <lineage>
        <taxon>Eukaryota</taxon>
        <taxon>Metazoa</taxon>
        <taxon>Spiralia</taxon>
        <taxon>Lophotrochozoa</taxon>
        <taxon>Mollusca</taxon>
        <taxon>Bivalvia</taxon>
        <taxon>Autobranchia</taxon>
        <taxon>Heteroconchia</taxon>
        <taxon>Euheterodonta</taxon>
        <taxon>Imparidentia</taxon>
        <taxon>Neoheterodontei</taxon>
        <taxon>Myida</taxon>
        <taxon>Dreissenoidea</taxon>
        <taxon>Dreissenidae</taxon>
        <taxon>Dreissena</taxon>
    </lineage>
</organism>
<dbReference type="SUPFAM" id="SSF49313">
    <property type="entry name" value="Cadherin-like"/>
    <property type="match status" value="1"/>
</dbReference>
<evidence type="ECO:0000259" key="4">
    <source>
        <dbReference type="PROSITE" id="PS50268"/>
    </source>
</evidence>
<dbReference type="PANTHER" id="PTHR24026">
    <property type="entry name" value="FAT ATYPICAL CADHERIN-RELATED"/>
    <property type="match status" value="1"/>
</dbReference>
<dbReference type="Proteomes" id="UP000828390">
    <property type="component" value="Unassembled WGS sequence"/>
</dbReference>
<dbReference type="AlphaFoldDB" id="A0A9D4E8Q7"/>
<feature type="domain" description="Cadherin" evidence="4">
    <location>
        <begin position="9"/>
        <end position="99"/>
    </location>
</feature>
<keyword evidence="3" id="KW-0106">Calcium</keyword>
<dbReference type="Gene3D" id="2.60.40.60">
    <property type="entry name" value="Cadherins"/>
    <property type="match status" value="1"/>
</dbReference>
<reference evidence="5" key="1">
    <citation type="journal article" date="2019" name="bioRxiv">
        <title>The Genome of the Zebra Mussel, Dreissena polymorpha: A Resource for Invasive Species Research.</title>
        <authorList>
            <person name="McCartney M.A."/>
            <person name="Auch B."/>
            <person name="Kono T."/>
            <person name="Mallez S."/>
            <person name="Zhang Y."/>
            <person name="Obille A."/>
            <person name="Becker A."/>
            <person name="Abrahante J.E."/>
            <person name="Garbe J."/>
            <person name="Badalamenti J.P."/>
            <person name="Herman A."/>
            <person name="Mangelson H."/>
            <person name="Liachko I."/>
            <person name="Sullivan S."/>
            <person name="Sone E.D."/>
            <person name="Koren S."/>
            <person name="Silverstein K.A.T."/>
            <person name="Beckman K.B."/>
            <person name="Gohl D.M."/>
        </authorList>
    </citation>
    <scope>NUCLEOTIDE SEQUENCE</scope>
    <source>
        <strain evidence="5">Duluth1</strain>
        <tissue evidence="5">Whole animal</tissue>
    </source>
</reference>
<evidence type="ECO:0000256" key="3">
    <source>
        <dbReference type="PROSITE-ProRule" id="PRU00043"/>
    </source>
</evidence>
<dbReference type="InterPro" id="IPR002126">
    <property type="entry name" value="Cadherin-like_dom"/>
</dbReference>
<dbReference type="CDD" id="cd11304">
    <property type="entry name" value="Cadherin_repeat"/>
    <property type="match status" value="1"/>
</dbReference>
<evidence type="ECO:0000313" key="5">
    <source>
        <dbReference type="EMBL" id="KAH3774853.1"/>
    </source>
</evidence>
<dbReference type="SMART" id="SM00112">
    <property type="entry name" value="CA"/>
    <property type="match status" value="1"/>
</dbReference>
<accession>A0A9D4E8Q7</accession>
<dbReference type="PROSITE" id="PS50268">
    <property type="entry name" value="CADHERIN_2"/>
    <property type="match status" value="1"/>
</dbReference>
<dbReference type="GO" id="GO:0005886">
    <property type="term" value="C:plasma membrane"/>
    <property type="evidence" value="ECO:0007669"/>
    <property type="project" value="UniProtKB-SubCell"/>
</dbReference>